<dbReference type="KEGG" id="apln:108738180"/>
<dbReference type="Proteomes" id="UP000192223">
    <property type="component" value="Unplaced"/>
</dbReference>
<protein>
    <submittedName>
        <fullName evidence="3">Uncharacterized protein LOC108738180 isoform X1</fullName>
    </submittedName>
</protein>
<sequence length="288" mass="32711">MSSEERVVENISSDEQEDEFIRGVLSELGINPSVSDFSQQFPSEEQMSSSDEDWDLDTSYNRRREIQSLTNHRLEIMAYIFYHKALAEEVENMEPVGLATPKKGILKRPASRNEESVSDSKKSKRVHFPPEKELETVMEISSPDSSSMSSESDSSSSPTKHKKANCKTITSEIPVFDYRIRTIFDRMKALFHSGLGRFGWDVEILQPSLRLDPAATCTNHFALQDIFSNAREISDDNDLILYRNDNFDDYESDNDIDEFFKYYETSTMDAAIQTGIDDLADGDEGGSS</sequence>
<gene>
    <name evidence="3" type="primary">LOC108738180</name>
</gene>
<evidence type="ECO:0000313" key="3">
    <source>
        <dbReference type="RefSeq" id="XP_025834802.1"/>
    </source>
</evidence>
<feature type="region of interest" description="Disordered" evidence="1">
    <location>
        <begin position="104"/>
        <end position="165"/>
    </location>
</feature>
<evidence type="ECO:0000313" key="2">
    <source>
        <dbReference type="Proteomes" id="UP000192223"/>
    </source>
</evidence>
<feature type="compositionally biased region" description="Low complexity" evidence="1">
    <location>
        <begin position="138"/>
        <end position="158"/>
    </location>
</feature>
<dbReference type="InParanoid" id="A0A7F5RFQ2"/>
<accession>A0A7F5RFQ2</accession>
<dbReference type="GeneID" id="108738180"/>
<dbReference type="AlphaFoldDB" id="A0A7F5RFQ2"/>
<feature type="compositionally biased region" description="Polar residues" evidence="1">
    <location>
        <begin position="35"/>
        <end position="49"/>
    </location>
</feature>
<keyword evidence="2" id="KW-1185">Reference proteome</keyword>
<organism evidence="2 3">
    <name type="scientific">Agrilus planipennis</name>
    <name type="common">Emerald ash borer</name>
    <name type="synonym">Agrilus marcopoli</name>
    <dbReference type="NCBI Taxonomy" id="224129"/>
    <lineage>
        <taxon>Eukaryota</taxon>
        <taxon>Metazoa</taxon>
        <taxon>Ecdysozoa</taxon>
        <taxon>Arthropoda</taxon>
        <taxon>Hexapoda</taxon>
        <taxon>Insecta</taxon>
        <taxon>Pterygota</taxon>
        <taxon>Neoptera</taxon>
        <taxon>Endopterygota</taxon>
        <taxon>Coleoptera</taxon>
        <taxon>Polyphaga</taxon>
        <taxon>Elateriformia</taxon>
        <taxon>Buprestoidea</taxon>
        <taxon>Buprestidae</taxon>
        <taxon>Agrilinae</taxon>
        <taxon>Agrilus</taxon>
    </lineage>
</organism>
<dbReference type="RefSeq" id="XP_025834802.1">
    <property type="nucleotide sequence ID" value="XM_025979017.1"/>
</dbReference>
<evidence type="ECO:0000256" key="1">
    <source>
        <dbReference type="SAM" id="MobiDB-lite"/>
    </source>
</evidence>
<name>A0A7F5RFQ2_AGRPL</name>
<feature type="compositionally biased region" description="Basic and acidic residues" evidence="1">
    <location>
        <begin position="111"/>
        <end position="121"/>
    </location>
</feature>
<feature type="region of interest" description="Disordered" evidence="1">
    <location>
        <begin position="35"/>
        <end position="56"/>
    </location>
</feature>
<reference evidence="3" key="1">
    <citation type="submission" date="2025-08" db="UniProtKB">
        <authorList>
            <consortium name="RefSeq"/>
        </authorList>
    </citation>
    <scope>IDENTIFICATION</scope>
    <source>
        <tissue evidence="3">Entire body</tissue>
    </source>
</reference>
<proteinExistence type="predicted"/>